<dbReference type="SUPFAM" id="SSF55874">
    <property type="entry name" value="ATPase domain of HSP90 chaperone/DNA topoisomerase II/histidine kinase"/>
    <property type="match status" value="1"/>
</dbReference>
<dbReference type="AlphaFoldDB" id="A0A4P2VMR2"/>
<dbReference type="Pfam" id="PF02518">
    <property type="entry name" value="HATPase_c"/>
    <property type="match status" value="1"/>
</dbReference>
<geneLocation type="plasmid" evidence="3 4">
    <name>68K</name>
</geneLocation>
<feature type="transmembrane region" description="Helical" evidence="1">
    <location>
        <begin position="20"/>
        <end position="43"/>
    </location>
</feature>
<evidence type="ECO:0000313" key="3">
    <source>
        <dbReference type="EMBL" id="BBH54706.1"/>
    </source>
</evidence>
<feature type="domain" description="Histidine kinase/HSP90-like ATPase" evidence="2">
    <location>
        <begin position="317"/>
        <end position="431"/>
    </location>
</feature>
<keyword evidence="4" id="KW-1185">Reference proteome</keyword>
<gene>
    <name evidence="3" type="ORF">JCM31447_31800</name>
</gene>
<keyword evidence="3" id="KW-0614">Plasmid</keyword>
<name>A0A4P2VMR2_FLUSA</name>
<dbReference type="Proteomes" id="UP000291236">
    <property type="component" value="Plasmid 68K"/>
</dbReference>
<dbReference type="EMBL" id="AP019370">
    <property type="protein sequence ID" value="BBH54706.1"/>
    <property type="molecule type" value="Genomic_DNA"/>
</dbReference>
<dbReference type="SMART" id="SM00387">
    <property type="entry name" value="HATPase_c"/>
    <property type="match status" value="1"/>
</dbReference>
<dbReference type="RefSeq" id="WP_130613230.1">
    <property type="nucleotide sequence ID" value="NZ_AP019370.1"/>
</dbReference>
<accession>A0A4P2VMR2</accession>
<keyword evidence="1" id="KW-0812">Transmembrane</keyword>
<keyword evidence="1" id="KW-1133">Transmembrane helix</keyword>
<protein>
    <recommendedName>
        <fullName evidence="2">Histidine kinase/HSP90-like ATPase domain-containing protein</fullName>
    </recommendedName>
</protein>
<proteinExistence type="predicted"/>
<dbReference type="OrthoDB" id="5469178at2"/>
<evidence type="ECO:0000313" key="4">
    <source>
        <dbReference type="Proteomes" id="UP000291236"/>
    </source>
</evidence>
<feature type="transmembrane region" description="Helical" evidence="1">
    <location>
        <begin position="148"/>
        <end position="171"/>
    </location>
</feature>
<reference evidence="3 4" key="1">
    <citation type="submission" date="2018-12" db="EMBL/GenBank/DDBJ databases">
        <title>Rubrispira sanarue gen. nov., sp., nov., a member of the order Silvanigrellales, isolated from a brackish lake in Hamamatsu Japan.</title>
        <authorList>
            <person name="Maejima Y."/>
            <person name="Iino T."/>
            <person name="Muraguchi Y."/>
            <person name="Fukuda K."/>
            <person name="Nojiri H."/>
            <person name="Ohkuma M."/>
            <person name="Moriuchi R."/>
            <person name="Dohra H."/>
            <person name="Kimbara K."/>
            <person name="Shintani M."/>
        </authorList>
    </citation>
    <scope>NUCLEOTIDE SEQUENCE [LARGE SCALE GENOMIC DNA]</scope>
    <source>
        <strain evidence="3 4">RF1110005</strain>
        <plasmid evidence="3 4">68K</plasmid>
    </source>
</reference>
<organism evidence="3 4">
    <name type="scientific">Fluviispira sanaruensis</name>
    <dbReference type="NCBI Taxonomy" id="2493639"/>
    <lineage>
        <taxon>Bacteria</taxon>
        <taxon>Pseudomonadati</taxon>
        <taxon>Bdellovibrionota</taxon>
        <taxon>Oligoflexia</taxon>
        <taxon>Silvanigrellales</taxon>
        <taxon>Silvanigrellaceae</taxon>
        <taxon>Fluviispira</taxon>
    </lineage>
</organism>
<dbReference type="Gene3D" id="3.30.565.10">
    <property type="entry name" value="Histidine kinase-like ATPase, C-terminal domain"/>
    <property type="match status" value="1"/>
</dbReference>
<dbReference type="InterPro" id="IPR003594">
    <property type="entry name" value="HATPase_dom"/>
</dbReference>
<keyword evidence="1" id="KW-0472">Membrane</keyword>
<dbReference type="InterPro" id="IPR036890">
    <property type="entry name" value="HATPase_C_sf"/>
</dbReference>
<evidence type="ECO:0000259" key="2">
    <source>
        <dbReference type="SMART" id="SM00387"/>
    </source>
</evidence>
<evidence type="ECO:0000256" key="1">
    <source>
        <dbReference type="SAM" id="Phobius"/>
    </source>
</evidence>
<dbReference type="KEGG" id="sbf:JCM31447_31800"/>
<sequence>MQEKIENINDVIKYSAINSIIKSTLFSIIIFIFMIISMLFLILEKSFEYSIENLENISNLYESSIVVSINNDEYFQKEKFQIEKMQNVIVNVILKENDLNESIKDCISMKFMMLFSNNRYVCFIKKIDYAKNQFFIILKRKIYIDNRFVIKLIFICILSFIVYSLFLIYTFKYNNLRIKIKSGVENFNKCLECLDLNDHKLYEKYSKNVSIIELKNSLDYITKYKIKKEISEEEADKNSIIIHDISKFLGFLPKEIEKLTLNSTLSFVLNIRNLLIENSNSVENYDIRKCVVESAILLSSYGITVNLSKVKSCILNGNYRAMSEVFINIFSNIIEHSELVDVNVQIFTDFHIKSEKLFYICQVENSRSRYHIGNNELIFDKNYTSSDFKLKKNGSGLYFCKKIIESYGGSISCEFKNGMSSKFIVNLEIPITKDLVSGEGSFNIDEKCNEESVVISVIEDDEKIMNKWKEILGTEDVHYYIDPEEFILDYKDGTLTSETNLIVCDYYFDNVPIYKIIDFTFLREILKYKGKIFLHSNAKLNYNNSSYFDYVFESKKVFFSKKELTFILNEINKA</sequence>